<dbReference type="InterPro" id="IPR058625">
    <property type="entry name" value="MdtA-like_BSH"/>
</dbReference>
<dbReference type="InterPro" id="IPR006143">
    <property type="entry name" value="RND_pump_MFP"/>
</dbReference>
<dbReference type="NCBIfam" id="TIGR01730">
    <property type="entry name" value="RND_mfp"/>
    <property type="match status" value="1"/>
</dbReference>
<dbReference type="PANTHER" id="PTHR30158:SF3">
    <property type="entry name" value="MULTIDRUG EFFLUX PUMP SUBUNIT ACRA-RELATED"/>
    <property type="match status" value="1"/>
</dbReference>
<evidence type="ECO:0000313" key="7">
    <source>
        <dbReference type="EMBL" id="GAA5108991.1"/>
    </source>
</evidence>
<evidence type="ECO:0000259" key="5">
    <source>
        <dbReference type="Pfam" id="PF25917"/>
    </source>
</evidence>
<dbReference type="EMBL" id="BAABHY010000001">
    <property type="protein sequence ID" value="GAA5108991.1"/>
    <property type="molecule type" value="Genomic_DNA"/>
</dbReference>
<evidence type="ECO:0000259" key="4">
    <source>
        <dbReference type="Pfam" id="PF25876"/>
    </source>
</evidence>
<evidence type="ECO:0000256" key="3">
    <source>
        <dbReference type="SAM" id="SignalP"/>
    </source>
</evidence>
<keyword evidence="8" id="KW-1185">Reference proteome</keyword>
<reference evidence="8" key="1">
    <citation type="journal article" date="2019" name="Int. J. Syst. Evol. Microbiol.">
        <title>The Global Catalogue of Microorganisms (GCM) 10K type strain sequencing project: providing services to taxonomists for standard genome sequencing and annotation.</title>
        <authorList>
            <consortium name="The Broad Institute Genomics Platform"/>
            <consortium name="The Broad Institute Genome Sequencing Center for Infectious Disease"/>
            <person name="Wu L."/>
            <person name="Ma J."/>
        </authorList>
    </citation>
    <scope>NUCLEOTIDE SEQUENCE [LARGE SCALE GENOMIC DNA]</scope>
    <source>
        <strain evidence="8">JCM 18050</strain>
    </source>
</reference>
<feature type="domain" description="Multidrug resistance protein MdtA-like barrel-sandwich hybrid" evidence="5">
    <location>
        <begin position="67"/>
        <end position="209"/>
    </location>
</feature>
<comment type="caution">
    <text evidence="7">The sequence shown here is derived from an EMBL/GenBank/DDBJ whole genome shotgun (WGS) entry which is preliminary data.</text>
</comment>
<dbReference type="PROSITE" id="PS51257">
    <property type="entry name" value="PROKAR_LIPOPROTEIN"/>
    <property type="match status" value="1"/>
</dbReference>
<dbReference type="PANTHER" id="PTHR30158">
    <property type="entry name" value="ACRA/E-RELATED COMPONENT OF DRUG EFFLUX TRANSPORTER"/>
    <property type="match status" value="1"/>
</dbReference>
<dbReference type="Pfam" id="PF25944">
    <property type="entry name" value="Beta-barrel_RND"/>
    <property type="match status" value="1"/>
</dbReference>
<accession>A0ABP9N5N2</accession>
<comment type="similarity">
    <text evidence="2">Belongs to the membrane fusion protein (MFP) (TC 8.A.1) family.</text>
</comment>
<dbReference type="Pfam" id="PF25876">
    <property type="entry name" value="HH_MFP_RND"/>
    <property type="match status" value="1"/>
</dbReference>
<feature type="chain" id="PRO_5046102434" evidence="3">
    <location>
        <begin position="25"/>
        <end position="460"/>
    </location>
</feature>
<keyword evidence="3" id="KW-0732">Signal</keyword>
<proteinExistence type="inferred from homology"/>
<dbReference type="RefSeq" id="WP_345489827.1">
    <property type="nucleotide sequence ID" value="NZ_BAABHY010000001.1"/>
</dbReference>
<dbReference type="Gene3D" id="1.10.287.470">
    <property type="entry name" value="Helix hairpin bin"/>
    <property type="match status" value="1"/>
</dbReference>
<organism evidence="7 8">
    <name type="scientific">Orbus sasakiae</name>
    <dbReference type="NCBI Taxonomy" id="1078475"/>
    <lineage>
        <taxon>Bacteria</taxon>
        <taxon>Pseudomonadati</taxon>
        <taxon>Pseudomonadota</taxon>
        <taxon>Gammaproteobacteria</taxon>
        <taxon>Orbales</taxon>
        <taxon>Orbaceae</taxon>
        <taxon>Orbus</taxon>
    </lineage>
</organism>
<evidence type="ECO:0000259" key="6">
    <source>
        <dbReference type="Pfam" id="PF25944"/>
    </source>
</evidence>
<evidence type="ECO:0000256" key="2">
    <source>
        <dbReference type="ARBA" id="ARBA00009477"/>
    </source>
</evidence>
<dbReference type="Gene3D" id="2.40.420.20">
    <property type="match status" value="1"/>
</dbReference>
<dbReference type="Proteomes" id="UP001500171">
    <property type="component" value="Unassembled WGS sequence"/>
</dbReference>
<gene>
    <name evidence="7" type="primary">acrA</name>
    <name evidence="7" type="ORF">GCM10023211_11820</name>
</gene>
<evidence type="ECO:0000313" key="8">
    <source>
        <dbReference type="Proteomes" id="UP001500171"/>
    </source>
</evidence>
<feature type="signal peptide" evidence="3">
    <location>
        <begin position="1"/>
        <end position="24"/>
    </location>
</feature>
<name>A0ABP9N5N2_9GAMM</name>
<dbReference type="Gene3D" id="2.40.30.170">
    <property type="match status" value="1"/>
</dbReference>
<dbReference type="InterPro" id="IPR058624">
    <property type="entry name" value="MdtA-like_HH"/>
</dbReference>
<comment type="subcellular location">
    <subcellularLocation>
        <location evidence="1">Cell inner membrane</location>
        <topology evidence="1">Lipid-anchor</topology>
    </subcellularLocation>
</comment>
<feature type="domain" description="Multidrug resistance protein MdtA-like beta-barrel" evidence="6">
    <location>
        <begin position="213"/>
        <end position="292"/>
    </location>
</feature>
<dbReference type="SUPFAM" id="SSF111369">
    <property type="entry name" value="HlyD-like secretion proteins"/>
    <property type="match status" value="1"/>
</dbReference>
<sequence>MKFKRALFPVTLALALGGSLFLTGCDNHTSNAQEFKLPSVNVTVFETEPLDYTVKVALPARVIASQIAEIRPQVSGIILKREFDESSNVTEGQSLYQIDPSLYQANYDSALASVASAEASANIAHLTLKRYEGLLKTKSISQQDYDKAVADAQQADAAVLVAKANLNSAKVSLDYTKVYSPIDGYIGKSNVTEGALVAASQTTAMAIVQKIDPIYIDMTQAASTFERNEKDRNKIYTPDQKVEVFFNDGSKYQNDGKIIFSDKNVSETTGTVVLRAEFSNPNSELLPGMFLKPILTLGHINKAVLVPQKGITSDESGSYTAIIAVPVPKDKEVEVISKAILANGLIPFDKDNQESVANAEQKAKAQAESLIAEQQKSQQADKNFYYFEKRNNIQVYAGISGYWVVTNGINLGEKVVVTGLLNLTSVTTQATDRKLFANIVAEPTSLSQADLDKMIENNVK</sequence>
<protein>
    <submittedName>
        <fullName evidence="7">Multidrug efflux RND transporter periplasmic adaptor subunit AcrA</fullName>
    </submittedName>
</protein>
<dbReference type="Gene3D" id="2.40.50.100">
    <property type="match status" value="1"/>
</dbReference>
<dbReference type="Pfam" id="PF25917">
    <property type="entry name" value="BSH_RND"/>
    <property type="match status" value="1"/>
</dbReference>
<dbReference type="InterPro" id="IPR058626">
    <property type="entry name" value="MdtA-like_b-barrel"/>
</dbReference>
<evidence type="ECO:0000256" key="1">
    <source>
        <dbReference type="ARBA" id="ARBA00004519"/>
    </source>
</evidence>
<feature type="domain" description="Multidrug resistance protein MdtA-like alpha-helical hairpin" evidence="4">
    <location>
        <begin position="107"/>
        <end position="176"/>
    </location>
</feature>